<accession>A0ACB7S2R0</accession>
<keyword evidence="2" id="KW-1185">Reference proteome</keyword>
<dbReference type="Proteomes" id="UP000821845">
    <property type="component" value="Chromosome 6"/>
</dbReference>
<reference evidence="1" key="1">
    <citation type="submission" date="2020-05" db="EMBL/GenBank/DDBJ databases">
        <title>Large-scale comparative analyses of tick genomes elucidate their genetic diversity and vector capacities.</title>
        <authorList>
            <person name="Jia N."/>
            <person name="Wang J."/>
            <person name="Shi W."/>
            <person name="Du L."/>
            <person name="Sun Y."/>
            <person name="Zhan W."/>
            <person name="Jiang J."/>
            <person name="Wang Q."/>
            <person name="Zhang B."/>
            <person name="Ji P."/>
            <person name="Sakyi L.B."/>
            <person name="Cui X."/>
            <person name="Yuan T."/>
            <person name="Jiang B."/>
            <person name="Yang W."/>
            <person name="Lam T.T.-Y."/>
            <person name="Chang Q."/>
            <person name="Ding S."/>
            <person name="Wang X."/>
            <person name="Zhu J."/>
            <person name="Ruan X."/>
            <person name="Zhao L."/>
            <person name="Wei J."/>
            <person name="Que T."/>
            <person name="Du C."/>
            <person name="Cheng J."/>
            <person name="Dai P."/>
            <person name="Han X."/>
            <person name="Huang E."/>
            <person name="Gao Y."/>
            <person name="Liu J."/>
            <person name="Shao H."/>
            <person name="Ye R."/>
            <person name="Li L."/>
            <person name="Wei W."/>
            <person name="Wang X."/>
            <person name="Wang C."/>
            <person name="Yang T."/>
            <person name="Huo Q."/>
            <person name="Li W."/>
            <person name="Guo W."/>
            <person name="Chen H."/>
            <person name="Zhou L."/>
            <person name="Ni X."/>
            <person name="Tian J."/>
            <person name="Zhou Y."/>
            <person name="Sheng Y."/>
            <person name="Liu T."/>
            <person name="Pan Y."/>
            <person name="Xia L."/>
            <person name="Li J."/>
            <person name="Zhao F."/>
            <person name="Cao W."/>
        </authorList>
    </citation>
    <scope>NUCLEOTIDE SEQUENCE</scope>
    <source>
        <strain evidence="1">Hyas-2018</strain>
    </source>
</reference>
<comment type="caution">
    <text evidence="1">The sequence shown here is derived from an EMBL/GenBank/DDBJ whole genome shotgun (WGS) entry which is preliminary data.</text>
</comment>
<evidence type="ECO:0000313" key="2">
    <source>
        <dbReference type="Proteomes" id="UP000821845"/>
    </source>
</evidence>
<gene>
    <name evidence="1" type="ORF">HPB50_019267</name>
</gene>
<proteinExistence type="predicted"/>
<protein>
    <submittedName>
        <fullName evidence="1">Uncharacterized protein</fullName>
    </submittedName>
</protein>
<name>A0ACB7S2R0_HYAAI</name>
<dbReference type="EMBL" id="CM023486">
    <property type="protein sequence ID" value="KAH6928760.1"/>
    <property type="molecule type" value="Genomic_DNA"/>
</dbReference>
<organism evidence="1 2">
    <name type="scientific">Hyalomma asiaticum</name>
    <name type="common">Tick</name>
    <dbReference type="NCBI Taxonomy" id="266040"/>
    <lineage>
        <taxon>Eukaryota</taxon>
        <taxon>Metazoa</taxon>
        <taxon>Ecdysozoa</taxon>
        <taxon>Arthropoda</taxon>
        <taxon>Chelicerata</taxon>
        <taxon>Arachnida</taxon>
        <taxon>Acari</taxon>
        <taxon>Parasitiformes</taxon>
        <taxon>Ixodida</taxon>
        <taxon>Ixodoidea</taxon>
        <taxon>Ixodidae</taxon>
        <taxon>Hyalomminae</taxon>
        <taxon>Hyalomma</taxon>
    </lineage>
</organism>
<evidence type="ECO:0000313" key="1">
    <source>
        <dbReference type="EMBL" id="KAH6928760.1"/>
    </source>
</evidence>
<sequence>MPFNKAMLLLVASCAAEGLGAASPSAFSVRSQIRAQLLLETAIFKKVTCLSAAGVAANPPGFVSSLLAADAWVVALFLSFLANACIGILCIPVVLAALAQEVGYEPACACLAWILAVFAVSCTIIEPLLYKSCRILYRFRDQRLKKFTDFLLSIRPIKMSALEGVFQKSLLQLRENEINQAFRVNIFEMLLETLFGASSTMMIIIAFGTLAFVYPDAVFSPAVTFSCVYMLTIMDTMSTGAPHTLRLKSSVFRSCRRLITFFKEEEHSKEEAENRHAADVAVGEVTLKDCSFAWCKREEKVHVPALDGVNLRIESGSLVGIVGPVGSGKSSLLSAIIGDMRHLSGYVSLNGSFATVSQAPQVLNMSVRDNITFGRKFEEPYYNKVLEACQLLRDISRMPAGDLTEAGDKGEMLSGGQKQRVALARAVYSRSDIYLLDDPTSSQDARVAHSIMRRVLGHGGLLENKRFFAIVRAYFKYSGACAPIALSCLAASAVFVACQLLCTKALSASMMSDTENATHARRSVTQWLAVFCIGDVILRLAGGTLLAYANRHRSMALHANMLDCVAGSALSFFDATPRGRIFNRFSVDLEMNDTRVFVFSKQYVQNIFYVFARLAVIGTQVPLVFVLTVCAEMVLLFCMRYLIRGTMSGRLYESTRLSRLLQHLTETLESVGLIRCYGVMEQFCARFRRMVTVYLESFNMFVYCFAIGRLVSTICALVIIVLTVAIIVAPAHDDPGSAAMAGLSLLSALTVPFATVMVFLGGFWDALGEAAFQRALEYTELPLEKETLTKREGSHGHTKYEMPRILVQPYDDLWPSRGVVSFESFSASYRPGIADDTLKGVSFVAEAGQKLAVVGRTGAGKSSLVLALLRMIQRTSGMITIDGINIEASR</sequence>